<comment type="caution">
    <text evidence="3">The sequence shown here is derived from an EMBL/GenBank/DDBJ whole genome shotgun (WGS) entry which is preliminary data.</text>
</comment>
<sequence length="393" mass="44338">MLFVPALPLATPTSRRGASPLPTSHSAPRRVLWASRVLSPARHRRTVLCMAGEAPASTGRTSLRPSDEERAASPQLEHVFLADLPLLPVSEVPRNPARWERVGAYAVFDDSRLLRYVGYSRNVLAKLELHAQLQRSQFKYFKAYFPPRDWKPVPDELERMLRRWIRENGGVPPGNREPEQWEVPPSPQEVEADGASATGRPSGRAYAEEEGERSGGRPRQRPSPSSRNWRARGGHAGYDESDDPEEYVDGLPRAGLFRMVSKYFTRPRLEVPPGVLADESVRVRELDAEGTLLQEYPIDRQPRRVERRVEDVSVGMPGDARHAATASRPNRRAARTAAAANRRRRDIDELLELEHPLDEWMPFLALGGLMFFLWLYTVLTNANPNLPPESLGM</sequence>
<dbReference type="Proteomes" id="UP001301350">
    <property type="component" value="Unassembled WGS sequence"/>
</dbReference>
<dbReference type="AlphaFoldDB" id="A0AAV9IT11"/>
<keyword evidence="2" id="KW-0472">Membrane</keyword>
<keyword evidence="2" id="KW-0812">Transmembrane</keyword>
<evidence type="ECO:0008006" key="5">
    <source>
        <dbReference type="Google" id="ProtNLM"/>
    </source>
</evidence>
<reference evidence="3 4" key="1">
    <citation type="submission" date="2022-07" db="EMBL/GenBank/DDBJ databases">
        <title>Genome-wide signatures of adaptation to extreme environments.</title>
        <authorList>
            <person name="Cho C.H."/>
            <person name="Yoon H.S."/>
        </authorList>
    </citation>
    <scope>NUCLEOTIDE SEQUENCE [LARGE SCALE GENOMIC DNA]</scope>
    <source>
        <strain evidence="3 4">DBV 063 E5</strain>
    </source>
</reference>
<gene>
    <name evidence="3" type="ORF">CDCA_CDCA04G1433</name>
</gene>
<evidence type="ECO:0000313" key="4">
    <source>
        <dbReference type="Proteomes" id="UP001301350"/>
    </source>
</evidence>
<name>A0AAV9IT11_CYACA</name>
<evidence type="ECO:0000256" key="2">
    <source>
        <dbReference type="SAM" id="Phobius"/>
    </source>
</evidence>
<accession>A0AAV9IT11</accession>
<keyword evidence="2" id="KW-1133">Transmembrane helix</keyword>
<protein>
    <recommendedName>
        <fullName evidence="5">GIY-YIG domain-containing protein</fullName>
    </recommendedName>
</protein>
<proteinExistence type="predicted"/>
<feature type="region of interest" description="Disordered" evidence="1">
    <location>
        <begin position="167"/>
        <end position="246"/>
    </location>
</feature>
<evidence type="ECO:0000313" key="3">
    <source>
        <dbReference type="EMBL" id="KAK4535408.1"/>
    </source>
</evidence>
<feature type="transmembrane region" description="Helical" evidence="2">
    <location>
        <begin position="360"/>
        <end position="379"/>
    </location>
</feature>
<dbReference type="EMBL" id="JANCYW010000004">
    <property type="protein sequence ID" value="KAK4535408.1"/>
    <property type="molecule type" value="Genomic_DNA"/>
</dbReference>
<keyword evidence="4" id="KW-1185">Reference proteome</keyword>
<feature type="region of interest" description="Disordered" evidence="1">
    <location>
        <begin position="319"/>
        <end position="340"/>
    </location>
</feature>
<organism evidence="3 4">
    <name type="scientific">Cyanidium caldarium</name>
    <name type="common">Red alga</name>
    <dbReference type="NCBI Taxonomy" id="2771"/>
    <lineage>
        <taxon>Eukaryota</taxon>
        <taxon>Rhodophyta</taxon>
        <taxon>Bangiophyceae</taxon>
        <taxon>Cyanidiales</taxon>
        <taxon>Cyanidiaceae</taxon>
        <taxon>Cyanidium</taxon>
    </lineage>
</organism>
<evidence type="ECO:0000256" key="1">
    <source>
        <dbReference type="SAM" id="MobiDB-lite"/>
    </source>
</evidence>